<dbReference type="CDD" id="cd00761">
    <property type="entry name" value="Glyco_tranf_GTA_type"/>
    <property type="match status" value="1"/>
</dbReference>
<evidence type="ECO:0000259" key="1">
    <source>
        <dbReference type="Pfam" id="PF00535"/>
    </source>
</evidence>
<dbReference type="PANTHER" id="PTHR43685">
    <property type="entry name" value="GLYCOSYLTRANSFERASE"/>
    <property type="match status" value="1"/>
</dbReference>
<accession>A0A7X9FUU6</accession>
<dbReference type="EMBL" id="JAAZON010000626">
    <property type="protein sequence ID" value="NMC64209.1"/>
    <property type="molecule type" value="Genomic_DNA"/>
</dbReference>
<feature type="domain" description="Glycosyltransferase 2-like" evidence="1">
    <location>
        <begin position="5"/>
        <end position="116"/>
    </location>
</feature>
<proteinExistence type="predicted"/>
<dbReference type="SUPFAM" id="SSF53448">
    <property type="entry name" value="Nucleotide-diphospho-sugar transferases"/>
    <property type="match status" value="1"/>
</dbReference>
<gene>
    <name evidence="2" type="ORF">GYA55_13680</name>
</gene>
<dbReference type="InterPro" id="IPR001173">
    <property type="entry name" value="Glyco_trans_2-like"/>
</dbReference>
<organism evidence="2 3">
    <name type="scientific">SAR324 cluster bacterium</name>
    <dbReference type="NCBI Taxonomy" id="2024889"/>
    <lineage>
        <taxon>Bacteria</taxon>
        <taxon>Deltaproteobacteria</taxon>
        <taxon>SAR324 cluster</taxon>
    </lineage>
</organism>
<dbReference type="AlphaFoldDB" id="A0A7X9FUU6"/>
<dbReference type="PANTHER" id="PTHR43685:SF2">
    <property type="entry name" value="GLYCOSYLTRANSFERASE 2-LIKE DOMAIN-CONTAINING PROTEIN"/>
    <property type="match status" value="1"/>
</dbReference>
<dbReference type="Proteomes" id="UP000524246">
    <property type="component" value="Unassembled WGS sequence"/>
</dbReference>
<sequence>MDAISIVILTYDSYRLKCGSIEHVIISLLNQSYRNWEIVLVDNNPEPRRDYEAILKASGCEYRVVFTGDNRPMGQAKNLGAKHANGSTLIFMDDDTIVCDSEALAKIAASSFEYGYGAKRFWTYPPGHFQRNRDMYFHYLRDKNYDRLLGLCFLPCGLERSSGYRDLQEFTFPGNFGFVTKALFDEVGGFYSGFEMYGWDDDYLAYMLYKNAPNSFQFLFEMTKVIHVNHPMGDGYEDVVLVKNRNYLLYQALLKNDCVESFNINVLFGIPDADSEKVVERCK</sequence>
<dbReference type="Pfam" id="PF00535">
    <property type="entry name" value="Glycos_transf_2"/>
    <property type="match status" value="1"/>
</dbReference>
<dbReference type="InterPro" id="IPR050834">
    <property type="entry name" value="Glycosyltransf_2"/>
</dbReference>
<reference evidence="2 3" key="1">
    <citation type="journal article" date="2020" name="Biotechnol. Biofuels">
        <title>New insights from the biogas microbiome by comprehensive genome-resolved metagenomics of nearly 1600 species originating from multiple anaerobic digesters.</title>
        <authorList>
            <person name="Campanaro S."/>
            <person name="Treu L."/>
            <person name="Rodriguez-R L.M."/>
            <person name="Kovalovszki A."/>
            <person name="Ziels R.M."/>
            <person name="Maus I."/>
            <person name="Zhu X."/>
            <person name="Kougias P.G."/>
            <person name="Basile A."/>
            <person name="Luo G."/>
            <person name="Schluter A."/>
            <person name="Konstantinidis K.T."/>
            <person name="Angelidaki I."/>
        </authorList>
    </citation>
    <scope>NUCLEOTIDE SEQUENCE [LARGE SCALE GENOMIC DNA]</scope>
    <source>
        <strain evidence="2">AS27yjCOA_65</strain>
    </source>
</reference>
<dbReference type="Gene3D" id="3.90.550.10">
    <property type="entry name" value="Spore Coat Polysaccharide Biosynthesis Protein SpsA, Chain A"/>
    <property type="match status" value="1"/>
</dbReference>
<protein>
    <submittedName>
        <fullName evidence="2">Glycosyltransferase</fullName>
    </submittedName>
</protein>
<dbReference type="GO" id="GO:0016740">
    <property type="term" value="F:transferase activity"/>
    <property type="evidence" value="ECO:0007669"/>
    <property type="project" value="UniProtKB-KW"/>
</dbReference>
<name>A0A7X9FUU6_9DELT</name>
<evidence type="ECO:0000313" key="2">
    <source>
        <dbReference type="EMBL" id="NMC64209.1"/>
    </source>
</evidence>
<comment type="caution">
    <text evidence="2">The sequence shown here is derived from an EMBL/GenBank/DDBJ whole genome shotgun (WGS) entry which is preliminary data.</text>
</comment>
<dbReference type="InterPro" id="IPR029044">
    <property type="entry name" value="Nucleotide-diphossugar_trans"/>
</dbReference>
<keyword evidence="2" id="KW-0808">Transferase</keyword>
<evidence type="ECO:0000313" key="3">
    <source>
        <dbReference type="Proteomes" id="UP000524246"/>
    </source>
</evidence>